<dbReference type="RefSeq" id="XP_008865581.1">
    <property type="nucleotide sequence ID" value="XM_008867359.1"/>
</dbReference>
<reference evidence="1" key="1">
    <citation type="submission" date="2013-12" db="EMBL/GenBank/DDBJ databases">
        <title>The Genome Sequence of Aphanomyces invadans NJM9701.</title>
        <authorList>
            <consortium name="The Broad Institute Genomics Platform"/>
            <person name="Russ C."/>
            <person name="Tyler B."/>
            <person name="van West P."/>
            <person name="Dieguez-Uribeondo J."/>
            <person name="Young S.K."/>
            <person name="Zeng Q."/>
            <person name="Gargeya S."/>
            <person name="Fitzgerald M."/>
            <person name="Abouelleil A."/>
            <person name="Alvarado L."/>
            <person name="Chapman S.B."/>
            <person name="Gainer-Dewar J."/>
            <person name="Goldberg J."/>
            <person name="Griggs A."/>
            <person name="Gujja S."/>
            <person name="Hansen M."/>
            <person name="Howarth C."/>
            <person name="Imamovic A."/>
            <person name="Ireland A."/>
            <person name="Larimer J."/>
            <person name="McCowan C."/>
            <person name="Murphy C."/>
            <person name="Pearson M."/>
            <person name="Poon T.W."/>
            <person name="Priest M."/>
            <person name="Roberts A."/>
            <person name="Saif S."/>
            <person name="Shea T."/>
            <person name="Sykes S."/>
            <person name="Wortman J."/>
            <person name="Nusbaum C."/>
            <person name="Birren B."/>
        </authorList>
    </citation>
    <scope>NUCLEOTIDE SEQUENCE [LARGE SCALE GENOMIC DNA]</scope>
    <source>
        <strain evidence="1">NJM9701</strain>
    </source>
</reference>
<protein>
    <submittedName>
        <fullName evidence="1">Uncharacterized protein</fullName>
    </submittedName>
</protein>
<sequence>MRCCRLQEPRDLQDEARFGRYLSTSTLDKLGLHERLPGHKHAASSCAPFVAGVFPWEMDVRRRPSLWPSTNAAFAQVEQRVLGSAIVSDVWLSNLSASSLCTGPPRFRRPMWRGMVVGFPWRWTWSRMYRPLCHAKQDPWRPAVTRAC</sequence>
<gene>
    <name evidence="1" type="ORF">H310_03485</name>
</gene>
<dbReference type="GeneID" id="20080535"/>
<dbReference type="AlphaFoldDB" id="A0A024UHN2"/>
<organism evidence="1">
    <name type="scientific">Aphanomyces invadans</name>
    <dbReference type="NCBI Taxonomy" id="157072"/>
    <lineage>
        <taxon>Eukaryota</taxon>
        <taxon>Sar</taxon>
        <taxon>Stramenopiles</taxon>
        <taxon>Oomycota</taxon>
        <taxon>Saprolegniomycetes</taxon>
        <taxon>Saprolegniales</taxon>
        <taxon>Verrucalvaceae</taxon>
        <taxon>Aphanomyces</taxon>
    </lineage>
</organism>
<name>A0A024UHN2_9STRA</name>
<proteinExistence type="predicted"/>
<evidence type="ECO:0000313" key="1">
    <source>
        <dbReference type="EMBL" id="ETW05804.1"/>
    </source>
</evidence>
<accession>A0A024UHN2</accession>
<dbReference type="VEuPathDB" id="FungiDB:H310_03485"/>
<dbReference type="EMBL" id="KI913956">
    <property type="protein sequence ID" value="ETW05804.1"/>
    <property type="molecule type" value="Genomic_DNA"/>
</dbReference>